<dbReference type="PANTHER" id="PTHR21567:SF42">
    <property type="entry name" value="TOG ARRAY REGULATOR OF AXONEMAL MICROTUBULES PROTEIN 2"/>
    <property type="match status" value="1"/>
</dbReference>
<gene>
    <name evidence="3" type="ORF">M91_15058</name>
</gene>
<reference evidence="3 4" key="1">
    <citation type="journal article" date="2012" name="Nat. Genet.">
        <title>The yak genome and adaptation to life at high altitude.</title>
        <authorList>
            <person name="Qiu Q."/>
            <person name="Zhang G."/>
            <person name="Ma T."/>
            <person name="Qian W."/>
            <person name="Wang J."/>
            <person name="Ye Z."/>
            <person name="Cao C."/>
            <person name="Hu Q."/>
            <person name="Kim J."/>
            <person name="Larkin D.M."/>
            <person name="Auvil L."/>
            <person name="Capitanu B."/>
            <person name="Ma J."/>
            <person name="Lewin H.A."/>
            <person name="Qian X."/>
            <person name="Lang Y."/>
            <person name="Zhou R."/>
            <person name="Wang L."/>
            <person name="Wang K."/>
            <person name="Xia J."/>
            <person name="Liao S."/>
            <person name="Pan S."/>
            <person name="Lu X."/>
            <person name="Hou H."/>
            <person name="Wang Y."/>
            <person name="Zang X."/>
            <person name="Yin Y."/>
            <person name="Ma H."/>
            <person name="Zhang J."/>
            <person name="Wang Z."/>
            <person name="Zhang Y."/>
            <person name="Zhang D."/>
            <person name="Yonezawa T."/>
            <person name="Hasegawa M."/>
            <person name="Zhong Y."/>
            <person name="Liu W."/>
            <person name="Zhang Y."/>
            <person name="Huang Z."/>
            <person name="Zhang S."/>
            <person name="Long R."/>
            <person name="Yang H."/>
            <person name="Wang J."/>
            <person name="Lenstra J.A."/>
            <person name="Cooper D.N."/>
            <person name="Wu Y."/>
            <person name="Wang J."/>
            <person name="Shi P."/>
            <person name="Wang J."/>
            <person name="Liu J."/>
        </authorList>
    </citation>
    <scope>NUCLEOTIDE SEQUENCE [LARGE SCALE GENOMIC DNA]</scope>
    <source>
        <strain evidence="4">yakQH1</strain>
    </source>
</reference>
<evidence type="ECO:0000313" key="3">
    <source>
        <dbReference type="EMBL" id="ELR50457.1"/>
    </source>
</evidence>
<feature type="domain" description="TOG" evidence="2">
    <location>
        <begin position="103"/>
        <end position="335"/>
    </location>
</feature>
<dbReference type="Gene3D" id="1.25.10.10">
    <property type="entry name" value="Leucine-rich Repeat Variant"/>
    <property type="match status" value="1"/>
</dbReference>
<name>L8I578_9CETA</name>
<dbReference type="GO" id="GO:0000226">
    <property type="term" value="P:microtubule cytoskeleton organization"/>
    <property type="evidence" value="ECO:0007669"/>
    <property type="project" value="TreeGrafter"/>
</dbReference>
<feature type="region of interest" description="Disordered" evidence="1">
    <location>
        <begin position="41"/>
        <end position="74"/>
    </location>
</feature>
<dbReference type="SUPFAM" id="SSF48371">
    <property type="entry name" value="ARM repeat"/>
    <property type="match status" value="1"/>
</dbReference>
<dbReference type="Proteomes" id="UP000011080">
    <property type="component" value="Unassembled WGS sequence"/>
</dbReference>
<sequence>RFYGRKMVNILMSNTKFDAFLKQSLPSHDLQKVMTAIKQRGIEDGDELPSAKDRKLGHPGTNLEAEVESRQVRRNRPRGQMLVPRRLCSNGPRLVGLRSSMRGGLEMVEQLRELTRLLEAKEYQSRMEGVGQLVEHCRAKPELITANLVQVFDAFTPRLQDSNKKVNQWALESLAKMIPLLRESLQPMLLSIIIAVADNLNSKNAGIYATAATALDAMVESLDNLGLLQVFAGRVRFLSGRAMLDVMERLAMMVASVYPRKPQAVERHVLPVLWYFLNSMMGNGVLPGHRGNVRRAVCRLCRSLQEQMGSRLQDLAAGQPKQVLKMLQELLDTES</sequence>
<organism evidence="3 4">
    <name type="scientific">Bos mutus</name>
    <name type="common">wild yak</name>
    <dbReference type="NCBI Taxonomy" id="72004"/>
    <lineage>
        <taxon>Eukaryota</taxon>
        <taxon>Metazoa</taxon>
        <taxon>Chordata</taxon>
        <taxon>Craniata</taxon>
        <taxon>Vertebrata</taxon>
        <taxon>Euteleostomi</taxon>
        <taxon>Mammalia</taxon>
        <taxon>Eutheria</taxon>
        <taxon>Laurasiatheria</taxon>
        <taxon>Artiodactyla</taxon>
        <taxon>Ruminantia</taxon>
        <taxon>Pecora</taxon>
        <taxon>Bovidae</taxon>
        <taxon>Bovinae</taxon>
        <taxon>Bos</taxon>
    </lineage>
</organism>
<dbReference type="EMBL" id="JH882185">
    <property type="protein sequence ID" value="ELR50457.1"/>
    <property type="molecule type" value="Genomic_DNA"/>
</dbReference>
<dbReference type="InterPro" id="IPR016024">
    <property type="entry name" value="ARM-type_fold"/>
</dbReference>
<feature type="non-terminal residue" evidence="3">
    <location>
        <position position="335"/>
    </location>
</feature>
<evidence type="ECO:0000259" key="2">
    <source>
        <dbReference type="SMART" id="SM01349"/>
    </source>
</evidence>
<accession>L8I578</accession>
<dbReference type="AlphaFoldDB" id="L8I578"/>
<proteinExistence type="predicted"/>
<dbReference type="SMART" id="SM01349">
    <property type="entry name" value="TOG"/>
    <property type="match status" value="1"/>
</dbReference>
<dbReference type="GO" id="GO:0005929">
    <property type="term" value="C:cilium"/>
    <property type="evidence" value="ECO:0007669"/>
    <property type="project" value="TreeGrafter"/>
</dbReference>
<evidence type="ECO:0000256" key="1">
    <source>
        <dbReference type="SAM" id="MobiDB-lite"/>
    </source>
</evidence>
<dbReference type="GO" id="GO:0008017">
    <property type="term" value="F:microtubule binding"/>
    <property type="evidence" value="ECO:0007669"/>
    <property type="project" value="TreeGrafter"/>
</dbReference>
<dbReference type="PANTHER" id="PTHR21567">
    <property type="entry name" value="CLASP"/>
    <property type="match status" value="1"/>
</dbReference>
<dbReference type="InterPro" id="IPR034085">
    <property type="entry name" value="TOG"/>
</dbReference>
<dbReference type="InterPro" id="IPR011989">
    <property type="entry name" value="ARM-like"/>
</dbReference>
<dbReference type="GO" id="GO:0005881">
    <property type="term" value="C:cytoplasmic microtubule"/>
    <property type="evidence" value="ECO:0007669"/>
    <property type="project" value="TreeGrafter"/>
</dbReference>
<protein>
    <recommendedName>
        <fullName evidence="2">TOG domain-containing protein</fullName>
    </recommendedName>
</protein>
<evidence type="ECO:0000313" key="4">
    <source>
        <dbReference type="Proteomes" id="UP000011080"/>
    </source>
</evidence>
<feature type="non-terminal residue" evidence="3">
    <location>
        <position position="1"/>
    </location>
</feature>